<evidence type="ECO:0000259" key="4">
    <source>
        <dbReference type="Pfam" id="PF07687"/>
    </source>
</evidence>
<dbReference type="GO" id="GO:0008233">
    <property type="term" value="F:peptidase activity"/>
    <property type="evidence" value="ECO:0007669"/>
    <property type="project" value="UniProtKB-KW"/>
</dbReference>
<dbReference type="GO" id="GO:0046872">
    <property type="term" value="F:metal ion binding"/>
    <property type="evidence" value="ECO:0007669"/>
    <property type="project" value="UniProtKB-KW"/>
</dbReference>
<sequence length="492" mass="54095">MIQGFLKRFSKIPNFHHFHQSLKMDSQRIQEVISQGVDSGVIPTLMDYIRIPSLSTAFDPNWETNGYMEQAQEVLLSYVRSLNIEGFTYEIVKEPGKPWLVFGEVQATAPDKGTILMYGHMDKQPHLSGWTVGGPTDPVIVDGKLYGRGGGDDGYALPGAALCIKTLQSLGIPHGRIVIVAENEEESDSESLVYYINKLRDRIGSPELIVCLDSGIMNYQQFFITTSLRGVVNIDVTVKTILAGMHSGGTSGVLPSAYRIMQHIISRIEDERTGEILIPELHTEIKPSIYEGAAQIVKFMGPYIVGAFPLINGVKPMTDDLVQLLINRSWKPTLTVIGCEGLPPVADAGNVIQPHFTTRLSVRLPPGVSGKVATEALIREITRDPLYNAVVEVTPQSPSDGWAQNDLEPWLNEAVQEASNSVFHAPALNLWEGGSIPFMGYLGELFPSAQFVITGILHLESNPHSINENFSIEYLKKALSCVAYIIGKHASK</sequence>
<organism evidence="5 6">
    <name type="scientific">Blepharisma stoltei</name>
    <dbReference type="NCBI Taxonomy" id="1481888"/>
    <lineage>
        <taxon>Eukaryota</taxon>
        <taxon>Sar</taxon>
        <taxon>Alveolata</taxon>
        <taxon>Ciliophora</taxon>
        <taxon>Postciliodesmatophora</taxon>
        <taxon>Heterotrichea</taxon>
        <taxon>Heterotrichida</taxon>
        <taxon>Blepharismidae</taxon>
        <taxon>Blepharisma</taxon>
    </lineage>
</organism>
<keyword evidence="2" id="KW-0479">Metal-binding</keyword>
<dbReference type="Pfam" id="PF07687">
    <property type="entry name" value="M20_dimer"/>
    <property type="match status" value="1"/>
</dbReference>
<evidence type="ECO:0000313" key="6">
    <source>
        <dbReference type="Proteomes" id="UP001162131"/>
    </source>
</evidence>
<dbReference type="EMBL" id="CAJZBQ010000004">
    <property type="protein sequence ID" value="CAG9311573.1"/>
    <property type="molecule type" value="Genomic_DNA"/>
</dbReference>
<dbReference type="GO" id="GO:0006508">
    <property type="term" value="P:proteolysis"/>
    <property type="evidence" value="ECO:0007669"/>
    <property type="project" value="UniProtKB-KW"/>
</dbReference>
<keyword evidence="1" id="KW-0645">Protease</keyword>
<keyword evidence="3" id="KW-0378">Hydrolase</keyword>
<gene>
    <name evidence="5" type="ORF">BSTOLATCC_MIC3861</name>
</gene>
<dbReference type="InterPro" id="IPR011650">
    <property type="entry name" value="Peptidase_M20_dimer"/>
</dbReference>
<evidence type="ECO:0000256" key="2">
    <source>
        <dbReference type="ARBA" id="ARBA00022723"/>
    </source>
</evidence>
<keyword evidence="6" id="KW-1185">Reference proteome</keyword>
<dbReference type="PANTHER" id="PTHR43270:SF4">
    <property type="entry name" value="CARNOSINE DIPEPTIDASE 2, ISOFORM A"/>
    <property type="match status" value="1"/>
</dbReference>
<evidence type="ECO:0000256" key="3">
    <source>
        <dbReference type="ARBA" id="ARBA00022801"/>
    </source>
</evidence>
<protein>
    <recommendedName>
        <fullName evidence="4">Peptidase M20 dimerisation domain-containing protein</fullName>
    </recommendedName>
</protein>
<feature type="domain" description="Peptidase M20 dimerisation" evidence="4">
    <location>
        <begin position="228"/>
        <end position="380"/>
    </location>
</feature>
<dbReference type="Pfam" id="PF01546">
    <property type="entry name" value="Peptidase_M20"/>
    <property type="match status" value="1"/>
</dbReference>
<comment type="caution">
    <text evidence="5">The sequence shown here is derived from an EMBL/GenBank/DDBJ whole genome shotgun (WGS) entry which is preliminary data.</text>
</comment>
<evidence type="ECO:0000256" key="1">
    <source>
        <dbReference type="ARBA" id="ARBA00022670"/>
    </source>
</evidence>
<evidence type="ECO:0000313" key="5">
    <source>
        <dbReference type="EMBL" id="CAG9311573.1"/>
    </source>
</evidence>
<accession>A0AAU9ITE6</accession>
<dbReference type="InterPro" id="IPR051458">
    <property type="entry name" value="Cyt/Met_Dipeptidase"/>
</dbReference>
<dbReference type="AlphaFoldDB" id="A0AAU9ITE6"/>
<dbReference type="InterPro" id="IPR002933">
    <property type="entry name" value="Peptidase_M20"/>
</dbReference>
<dbReference type="Proteomes" id="UP001162131">
    <property type="component" value="Unassembled WGS sequence"/>
</dbReference>
<proteinExistence type="predicted"/>
<reference evidence="5" key="1">
    <citation type="submission" date="2021-09" db="EMBL/GenBank/DDBJ databases">
        <authorList>
            <consortium name="AG Swart"/>
            <person name="Singh M."/>
            <person name="Singh A."/>
            <person name="Seah K."/>
            <person name="Emmerich C."/>
        </authorList>
    </citation>
    <scope>NUCLEOTIDE SEQUENCE</scope>
    <source>
        <strain evidence="5">ATCC30299</strain>
    </source>
</reference>
<dbReference type="Gene3D" id="3.40.630.10">
    <property type="entry name" value="Zn peptidases"/>
    <property type="match status" value="1"/>
</dbReference>
<dbReference type="PANTHER" id="PTHR43270">
    <property type="entry name" value="BETA-ALA-HIS DIPEPTIDASE"/>
    <property type="match status" value="1"/>
</dbReference>
<dbReference type="Gene3D" id="3.30.70.360">
    <property type="match status" value="1"/>
</dbReference>
<dbReference type="SUPFAM" id="SSF53187">
    <property type="entry name" value="Zn-dependent exopeptidases"/>
    <property type="match status" value="1"/>
</dbReference>
<name>A0AAU9ITE6_9CILI</name>